<dbReference type="InterPro" id="IPR020821">
    <property type="entry name" value="ENPP1-3/EXOG-like_nuc-like"/>
</dbReference>
<keyword evidence="4" id="KW-0540">Nuclease</keyword>
<evidence type="ECO:0000313" key="5">
    <source>
        <dbReference type="Proteomes" id="UP001059041"/>
    </source>
</evidence>
<keyword evidence="5" id="KW-1185">Reference proteome</keyword>
<comment type="caution">
    <text evidence="4">The sequence shown here is derived from an EMBL/GenBank/DDBJ whole genome shotgun (WGS) entry which is preliminary data.</text>
</comment>
<feature type="domain" description="DNA/RNA non-specific endonuclease/pyrophosphatase/phosphodiesterase" evidence="3">
    <location>
        <begin position="53"/>
        <end position="258"/>
    </location>
</feature>
<organism evidence="4 5">
    <name type="scientific">Triplophysa rosa</name>
    <name type="common">Cave loach</name>
    <dbReference type="NCBI Taxonomy" id="992332"/>
    <lineage>
        <taxon>Eukaryota</taxon>
        <taxon>Metazoa</taxon>
        <taxon>Chordata</taxon>
        <taxon>Craniata</taxon>
        <taxon>Vertebrata</taxon>
        <taxon>Euteleostomi</taxon>
        <taxon>Actinopterygii</taxon>
        <taxon>Neopterygii</taxon>
        <taxon>Teleostei</taxon>
        <taxon>Ostariophysi</taxon>
        <taxon>Cypriniformes</taxon>
        <taxon>Nemacheilidae</taxon>
        <taxon>Triplophysa</taxon>
    </lineage>
</organism>
<evidence type="ECO:0000259" key="2">
    <source>
        <dbReference type="SMART" id="SM00477"/>
    </source>
</evidence>
<dbReference type="PANTHER" id="PTHR21472">
    <property type="entry name" value="ENDONUCLEASE DOMAIN-CONTAINING 1 PROTEIN ENDOD1"/>
    <property type="match status" value="1"/>
</dbReference>
<dbReference type="PANTHER" id="PTHR21472:SF30">
    <property type="entry name" value="ENDONUCLEASE DOMAIN-CONTAINING 1 PROTEIN-RELATED"/>
    <property type="match status" value="1"/>
</dbReference>
<sequence>MFFLPVMLLLLSGGSARVVLDFQHECSGVFHHNIPPTVFPAPRFRQICQTLNNVYHYATLYDTSNKIPVYSAYVFTGWVKCIRTSSWYIEPQLEGPNEDPNMAQERIPVEKQASNRDYIGSVYHKGHLAPVSLANSQQCADATFTLTNAAPQHPSFNSGKWRAVESSMNKTLSSQCTGPAYIVTGVVPGNKIIKNRVRVPSHFWTAFCCQSNIQLISGAVIGNNYNEFPVQMTVRQLETNLTNHYGVNFTLFDNNCGEAVYVPVINKDRLRQSRCKIQRTQDRRCRIEKKCGKRRVYCRRNLPRVSALRLN</sequence>
<evidence type="ECO:0000313" key="4">
    <source>
        <dbReference type="EMBL" id="KAI7811194.1"/>
    </source>
</evidence>
<dbReference type="InterPro" id="IPR044929">
    <property type="entry name" value="DNA/RNA_non-sp_Endonuclease_sf"/>
</dbReference>
<dbReference type="InterPro" id="IPR044925">
    <property type="entry name" value="His-Me_finger_sf"/>
</dbReference>
<keyword evidence="4" id="KW-0378">Hydrolase</keyword>
<dbReference type="GO" id="GO:0016787">
    <property type="term" value="F:hydrolase activity"/>
    <property type="evidence" value="ECO:0007669"/>
    <property type="project" value="InterPro"/>
</dbReference>
<dbReference type="EMBL" id="JAFHDT010000004">
    <property type="protein sequence ID" value="KAI7811194.1"/>
    <property type="molecule type" value="Genomic_DNA"/>
</dbReference>
<dbReference type="Pfam" id="PF01223">
    <property type="entry name" value="Endonuclease_NS"/>
    <property type="match status" value="1"/>
</dbReference>
<dbReference type="AlphaFoldDB" id="A0A9W7WZT2"/>
<name>A0A9W7WZT2_TRIRA</name>
<feature type="chain" id="PRO_5040977506" evidence="1">
    <location>
        <begin position="17"/>
        <end position="311"/>
    </location>
</feature>
<dbReference type="SUPFAM" id="SSF54060">
    <property type="entry name" value="His-Me finger endonucleases"/>
    <property type="match status" value="1"/>
</dbReference>
<keyword evidence="4" id="KW-0255">Endonuclease</keyword>
<evidence type="ECO:0000259" key="3">
    <source>
        <dbReference type="SMART" id="SM00892"/>
    </source>
</evidence>
<gene>
    <name evidence="4" type="ORF">IRJ41_011527</name>
</gene>
<feature type="signal peptide" evidence="1">
    <location>
        <begin position="1"/>
        <end position="16"/>
    </location>
</feature>
<dbReference type="OrthoDB" id="69221at2759"/>
<dbReference type="GO" id="GO:0046872">
    <property type="term" value="F:metal ion binding"/>
    <property type="evidence" value="ECO:0007669"/>
    <property type="project" value="InterPro"/>
</dbReference>
<accession>A0A9W7WZT2</accession>
<dbReference type="SMART" id="SM00892">
    <property type="entry name" value="Endonuclease_NS"/>
    <property type="match status" value="1"/>
</dbReference>
<dbReference type="Gene3D" id="3.40.570.10">
    <property type="entry name" value="Extracellular Endonuclease, subunit A"/>
    <property type="match status" value="1"/>
</dbReference>
<dbReference type="GO" id="GO:0004519">
    <property type="term" value="F:endonuclease activity"/>
    <property type="evidence" value="ECO:0007669"/>
    <property type="project" value="UniProtKB-KW"/>
</dbReference>
<protein>
    <submittedName>
        <fullName evidence="4">Endonuclease domain-containing 1 protein-like</fullName>
    </submittedName>
</protein>
<dbReference type="SMART" id="SM00477">
    <property type="entry name" value="NUC"/>
    <property type="match status" value="1"/>
</dbReference>
<dbReference type="GO" id="GO:0003676">
    <property type="term" value="F:nucleic acid binding"/>
    <property type="evidence" value="ECO:0007669"/>
    <property type="project" value="InterPro"/>
</dbReference>
<dbReference type="InterPro" id="IPR001604">
    <property type="entry name" value="Endo_G_ENPP1-like_dom"/>
</dbReference>
<dbReference type="InterPro" id="IPR039015">
    <property type="entry name" value="ENDOD1"/>
</dbReference>
<feature type="domain" description="ENPP1-3/EXOG-like endonuclease/phosphodiesterase" evidence="2">
    <location>
        <begin position="54"/>
        <end position="252"/>
    </location>
</feature>
<keyword evidence="1" id="KW-0732">Signal</keyword>
<evidence type="ECO:0000256" key="1">
    <source>
        <dbReference type="SAM" id="SignalP"/>
    </source>
</evidence>
<dbReference type="Proteomes" id="UP001059041">
    <property type="component" value="Linkage Group LG4"/>
</dbReference>
<proteinExistence type="predicted"/>
<reference evidence="4" key="1">
    <citation type="submission" date="2021-02" db="EMBL/GenBank/DDBJ databases">
        <title>Comparative genomics reveals that relaxation of natural selection precedes convergent phenotypic evolution of cavefish.</title>
        <authorList>
            <person name="Peng Z."/>
        </authorList>
    </citation>
    <scope>NUCLEOTIDE SEQUENCE</scope>
    <source>
        <tissue evidence="4">Muscle</tissue>
    </source>
</reference>